<accession>A0ABZ1ARC2</accession>
<proteinExistence type="predicted"/>
<gene>
    <name evidence="2" type="ORF">U5817_02965</name>
</gene>
<reference evidence="2 3" key="1">
    <citation type="submission" date="2023-12" db="EMBL/GenBank/DDBJ databases">
        <title>A. evansii MAY27, complete genome.</title>
        <authorList>
            <person name="Wang Y."/>
        </authorList>
    </citation>
    <scope>NUCLEOTIDE SEQUENCE [LARGE SCALE GENOMIC DNA]</scope>
    <source>
        <strain evidence="2 3">MAY27</strain>
    </source>
</reference>
<feature type="domain" description="Tlde1" evidence="1">
    <location>
        <begin position="22"/>
        <end position="138"/>
    </location>
</feature>
<evidence type="ECO:0000313" key="3">
    <source>
        <dbReference type="Proteomes" id="UP001626593"/>
    </source>
</evidence>
<dbReference type="RefSeq" id="WP_407279668.1">
    <property type="nucleotide sequence ID" value="NZ_CP141259.1"/>
</dbReference>
<dbReference type="EMBL" id="CP141259">
    <property type="protein sequence ID" value="WRL47032.1"/>
    <property type="molecule type" value="Genomic_DNA"/>
</dbReference>
<sequence>MFHCAFALNDQPMSRLCLGAHEFPAFSGSGEQANRRSAACLRGLGPIPPGTYYIFDRQSGGMLGPIRDLLTGRDDWFALYAVDGRIDDETFCNELARGNFRLHPKGRLGRSEGCIVVEREQDYILLRSILRSAQPQEVQGGQLKAYGTLVVR</sequence>
<dbReference type="InterPro" id="IPR021225">
    <property type="entry name" value="Tlde1_dom"/>
</dbReference>
<evidence type="ECO:0000259" key="1">
    <source>
        <dbReference type="Pfam" id="PF10908"/>
    </source>
</evidence>
<protein>
    <submittedName>
        <fullName evidence="2">DUF2778 domain-containing protein</fullName>
    </submittedName>
</protein>
<dbReference type="Pfam" id="PF10908">
    <property type="entry name" value="Tlde1_dom"/>
    <property type="match status" value="1"/>
</dbReference>
<evidence type="ECO:0000313" key="2">
    <source>
        <dbReference type="EMBL" id="WRL47032.1"/>
    </source>
</evidence>
<keyword evidence="3" id="KW-1185">Reference proteome</keyword>
<dbReference type="Proteomes" id="UP001626593">
    <property type="component" value="Chromosome"/>
</dbReference>
<organism evidence="2 3">
    <name type="scientific">Aromatoleum evansii</name>
    <name type="common">Azoarcus evansii</name>
    <dbReference type="NCBI Taxonomy" id="59406"/>
    <lineage>
        <taxon>Bacteria</taxon>
        <taxon>Pseudomonadati</taxon>
        <taxon>Pseudomonadota</taxon>
        <taxon>Betaproteobacteria</taxon>
        <taxon>Rhodocyclales</taxon>
        <taxon>Rhodocyclaceae</taxon>
        <taxon>Aromatoleum</taxon>
    </lineage>
</organism>
<name>A0ABZ1ARC2_AROEV</name>